<evidence type="ECO:0000313" key="6">
    <source>
        <dbReference type="Proteomes" id="UP001199106"/>
    </source>
</evidence>
<dbReference type="Gene3D" id="3.10.20.90">
    <property type="entry name" value="Phosphatidylinositol 3-kinase Catalytic Subunit, Chain A, domain 1"/>
    <property type="match status" value="1"/>
</dbReference>
<dbReference type="Pfam" id="PF08325">
    <property type="entry name" value="WLM"/>
    <property type="match status" value="1"/>
</dbReference>
<accession>A0AAD4NU07</accession>
<dbReference type="EMBL" id="JAANER010000001">
    <property type="protein sequence ID" value="KAG9195711.1"/>
    <property type="molecule type" value="Genomic_DNA"/>
</dbReference>
<gene>
    <name evidence="5" type="ORF">G6011_00832</name>
</gene>
<name>A0AAD4NU07_9PLEO</name>
<dbReference type="PROSITE" id="PS50053">
    <property type="entry name" value="UBIQUITIN_2"/>
    <property type="match status" value="1"/>
</dbReference>
<evidence type="ECO:0000256" key="2">
    <source>
        <dbReference type="SAM" id="SignalP"/>
    </source>
</evidence>
<keyword evidence="2" id="KW-0732">Signal</keyword>
<sequence length="685" mass="77889">MRLSTCAAALASATLFVSTLATPTPSNHRLQRTKQWADRVAERKEKKPDTKYFHEPGGSITLGHYDKRYFNAIVSDEERTDTQSHMVRAYLNFFRENELDTWIAHGTLLGWWWNGQRLPWDFDLDTQVSDSTLMQLGAEHNQTMYHYTSYDGTVQREYLLDVNPWIWERERGDGMNIIDARWIDVRNGLFIDITGLSETHPDKNPGQWSCKNYHRYDTSELYPMRETMFEGVPAKVPYNYDKILVDEYKEKALLETEFNGHRWDAQIKEWVKSPETLRKEEEARKKKEDEEKKRVEEESKLEKKKSEDSKLDYTTHLGSLRIPVPLRYLFVAHYNNPAMTEADASSAPTTTGDDIEITLTHHGKAIALPFAHDATISDLSERVAQQLSIPPSNQKFLVGGKIGLQKHPFKNPSLPLTDLVAKKITLMGSTSEAVSSLNNTITAASAPRRPGPIKAATPARNRDYKKMQEEAQYTFHTLRPLPYLPNPDRSLRFLERLRDDAGIKAAMRAHKFSVPLLTEMDPAMHTTMESRTLGLNRNQGEVIELRLRTDAYDGYRDYKTIRNTLCHELAHNVWGPHDRNFWELCKQIEREVARDDWKSGGRSVGNDEFYNPDDNGVQEHDHGGWTGGEFTLGGSGKETVVGGAGSGGVGAGGLSRREVLARAAEERFKKTKKAEEEEAGDGSGT</sequence>
<dbReference type="GO" id="GO:0070628">
    <property type="term" value="F:proteasome binding"/>
    <property type="evidence" value="ECO:0007669"/>
    <property type="project" value="TreeGrafter"/>
</dbReference>
<feature type="compositionally biased region" description="Acidic residues" evidence="1">
    <location>
        <begin position="676"/>
        <end position="685"/>
    </location>
</feature>
<evidence type="ECO:0000256" key="1">
    <source>
        <dbReference type="SAM" id="MobiDB-lite"/>
    </source>
</evidence>
<comment type="caution">
    <text evidence="5">The sequence shown here is derived from an EMBL/GenBank/DDBJ whole genome shotgun (WGS) entry which is preliminary data.</text>
</comment>
<evidence type="ECO:0000259" key="3">
    <source>
        <dbReference type="PROSITE" id="PS50053"/>
    </source>
</evidence>
<evidence type="ECO:0008006" key="7">
    <source>
        <dbReference type="Google" id="ProtNLM"/>
    </source>
</evidence>
<dbReference type="PANTHER" id="PTHR47795">
    <property type="entry name" value="UBIQUITIN AND WLM DOMAIN-CONTAINING METALLOPROTEASE SPCC1442.07C"/>
    <property type="match status" value="1"/>
</dbReference>
<evidence type="ECO:0000259" key="4">
    <source>
        <dbReference type="PROSITE" id="PS51397"/>
    </source>
</evidence>
<dbReference type="Pfam" id="PF04991">
    <property type="entry name" value="LicD"/>
    <property type="match status" value="2"/>
</dbReference>
<dbReference type="PROSITE" id="PS51397">
    <property type="entry name" value="WLM"/>
    <property type="match status" value="1"/>
</dbReference>
<feature type="domain" description="Ubiquitin-like" evidence="3">
    <location>
        <begin position="355"/>
        <end position="402"/>
    </location>
</feature>
<dbReference type="GO" id="GO:0009100">
    <property type="term" value="P:glycoprotein metabolic process"/>
    <property type="evidence" value="ECO:0007669"/>
    <property type="project" value="UniProtKB-ARBA"/>
</dbReference>
<feature type="chain" id="PRO_5041981868" description="WLM domain-containing protein" evidence="2">
    <location>
        <begin position="22"/>
        <end position="685"/>
    </location>
</feature>
<dbReference type="InterPro" id="IPR029071">
    <property type="entry name" value="Ubiquitin-like_domsf"/>
</dbReference>
<keyword evidence="6" id="KW-1185">Reference proteome</keyword>
<feature type="domain" description="WLM" evidence="4">
    <location>
        <begin position="466"/>
        <end position="669"/>
    </location>
</feature>
<organism evidence="5 6">
    <name type="scientific">Alternaria panax</name>
    <dbReference type="NCBI Taxonomy" id="48097"/>
    <lineage>
        <taxon>Eukaryota</taxon>
        <taxon>Fungi</taxon>
        <taxon>Dikarya</taxon>
        <taxon>Ascomycota</taxon>
        <taxon>Pezizomycotina</taxon>
        <taxon>Dothideomycetes</taxon>
        <taxon>Pleosporomycetidae</taxon>
        <taxon>Pleosporales</taxon>
        <taxon>Pleosporineae</taxon>
        <taxon>Pleosporaceae</taxon>
        <taxon>Alternaria</taxon>
        <taxon>Alternaria sect. Panax</taxon>
    </lineage>
</organism>
<dbReference type="InterPro" id="IPR007074">
    <property type="entry name" value="LicD/FKTN/FKRP_NTP_transf"/>
</dbReference>
<dbReference type="CDD" id="cd17039">
    <property type="entry name" value="Ubl_ubiquitin_like"/>
    <property type="match status" value="1"/>
</dbReference>
<dbReference type="AlphaFoldDB" id="A0AAD4NU07"/>
<reference evidence="5" key="1">
    <citation type="submission" date="2021-07" db="EMBL/GenBank/DDBJ databases">
        <title>Genome Resource of American Ginseng Black Spot Pathogen Alternaria panax.</title>
        <authorList>
            <person name="Qiu C."/>
            <person name="Wang W."/>
            <person name="Liu Z."/>
        </authorList>
    </citation>
    <scope>NUCLEOTIDE SEQUENCE</scope>
    <source>
        <strain evidence="5">BNCC115425</strain>
    </source>
</reference>
<dbReference type="InterPro" id="IPR013536">
    <property type="entry name" value="WLM_dom"/>
</dbReference>
<feature type="signal peptide" evidence="2">
    <location>
        <begin position="1"/>
        <end position="21"/>
    </location>
</feature>
<feature type="region of interest" description="Disordered" evidence="1">
    <location>
        <begin position="281"/>
        <end position="308"/>
    </location>
</feature>
<dbReference type="SUPFAM" id="SSF54236">
    <property type="entry name" value="Ubiquitin-like"/>
    <property type="match status" value="1"/>
</dbReference>
<feature type="region of interest" description="Disordered" evidence="1">
    <location>
        <begin position="666"/>
        <end position="685"/>
    </location>
</feature>
<evidence type="ECO:0000313" key="5">
    <source>
        <dbReference type="EMBL" id="KAG9195711.1"/>
    </source>
</evidence>
<proteinExistence type="predicted"/>
<dbReference type="PANTHER" id="PTHR47795:SF1">
    <property type="entry name" value="DNA-DEPENDENT METALLOPROTEASE WSS1 HOMOLOG 2"/>
    <property type="match status" value="1"/>
</dbReference>
<dbReference type="InterPro" id="IPR000626">
    <property type="entry name" value="Ubiquitin-like_dom"/>
</dbReference>
<protein>
    <recommendedName>
        <fullName evidence="7">WLM domain-containing protein</fullName>
    </recommendedName>
</protein>
<dbReference type="Proteomes" id="UP001199106">
    <property type="component" value="Unassembled WGS sequence"/>
</dbReference>